<feature type="region of interest" description="Disordered" evidence="1">
    <location>
        <begin position="95"/>
        <end position="137"/>
    </location>
</feature>
<protein>
    <submittedName>
        <fullName evidence="6">TPM_phosphatase domain-containing protein</fullName>
    </submittedName>
</protein>
<dbReference type="GO" id="GO:0016020">
    <property type="term" value="C:membrane"/>
    <property type="evidence" value="ECO:0007669"/>
    <property type="project" value="TreeGrafter"/>
</dbReference>
<organism evidence="6">
    <name type="scientific">Anisakis simplex</name>
    <name type="common">Herring worm</name>
    <dbReference type="NCBI Taxonomy" id="6269"/>
    <lineage>
        <taxon>Eukaryota</taxon>
        <taxon>Metazoa</taxon>
        <taxon>Ecdysozoa</taxon>
        <taxon>Nematoda</taxon>
        <taxon>Chromadorea</taxon>
        <taxon>Rhabditida</taxon>
        <taxon>Spirurina</taxon>
        <taxon>Ascaridomorpha</taxon>
        <taxon>Ascaridoidea</taxon>
        <taxon>Anisakidae</taxon>
        <taxon>Anisakis</taxon>
        <taxon>Anisakis simplex complex</taxon>
    </lineage>
</organism>
<dbReference type="Gene3D" id="3.10.310.50">
    <property type="match status" value="1"/>
</dbReference>
<evidence type="ECO:0000259" key="3">
    <source>
        <dbReference type="Pfam" id="PF04536"/>
    </source>
</evidence>
<keyword evidence="5" id="KW-1185">Reference proteome</keyword>
<gene>
    <name evidence="4" type="ORF">ASIM_LOCUS16892</name>
</gene>
<dbReference type="OrthoDB" id="5813772at2759"/>
<dbReference type="PANTHER" id="PTHR33748">
    <property type="entry name" value="PROTEIN CBG04600"/>
    <property type="match status" value="1"/>
</dbReference>
<evidence type="ECO:0000256" key="2">
    <source>
        <dbReference type="SAM" id="Phobius"/>
    </source>
</evidence>
<feature type="region of interest" description="Disordered" evidence="1">
    <location>
        <begin position="182"/>
        <end position="205"/>
    </location>
</feature>
<keyword evidence="2" id="KW-0472">Membrane</keyword>
<feature type="domain" description="TPM" evidence="3">
    <location>
        <begin position="12"/>
        <end position="88"/>
    </location>
</feature>
<proteinExistence type="predicted"/>
<evidence type="ECO:0000313" key="4">
    <source>
        <dbReference type="EMBL" id="VDK58966.1"/>
    </source>
</evidence>
<evidence type="ECO:0000313" key="5">
    <source>
        <dbReference type="Proteomes" id="UP000267096"/>
    </source>
</evidence>
<name>A0A0M3K944_ANISI</name>
<sequence length="250" mass="25683">MAVAKHVRDGSEQAVRDMANQMLKKWTLDNQCQKSVVIVVAVDDRKFWVARDPKVPVYAAEFNQIFADQKELFVKGDYAQALGNILQQTWEKAVEKQGPGTGGDGGIDDGRGGAGMGGGRGGGMTGGPGGGRGGGGDPYKKKPAFSLPKIPMLVWIILLCVVVPLLLCCCCICYCCCCKKSAGSNRRQQPSDMERGEGGQGGGGAGRRAGGGFNFGSILSGLGGAGIGNLAGRLLSGGRGGRGGRGMGGG</sequence>
<keyword evidence="2" id="KW-0812">Transmembrane</keyword>
<dbReference type="Pfam" id="PF04536">
    <property type="entry name" value="TPM_phosphatase"/>
    <property type="match status" value="1"/>
</dbReference>
<feature type="compositionally biased region" description="Polar residues" evidence="1">
    <location>
        <begin position="182"/>
        <end position="191"/>
    </location>
</feature>
<evidence type="ECO:0000313" key="6">
    <source>
        <dbReference type="WBParaSite" id="ASIM_0001748601-mRNA-1"/>
    </source>
</evidence>
<reference evidence="6" key="1">
    <citation type="submission" date="2017-02" db="UniProtKB">
        <authorList>
            <consortium name="WormBaseParasite"/>
        </authorList>
    </citation>
    <scope>IDENTIFICATION</scope>
</reference>
<dbReference type="InterPro" id="IPR007621">
    <property type="entry name" value="TPM_dom"/>
</dbReference>
<keyword evidence="2" id="KW-1133">Transmembrane helix</keyword>
<dbReference type="Proteomes" id="UP000267096">
    <property type="component" value="Unassembled WGS sequence"/>
</dbReference>
<dbReference type="PANTHER" id="PTHR33748:SF6">
    <property type="entry name" value="TPM_PHOSPHATASE DOMAIN-CONTAINING PROTEIN"/>
    <property type="match status" value="1"/>
</dbReference>
<dbReference type="EMBL" id="UYRR01033522">
    <property type="protein sequence ID" value="VDK58966.1"/>
    <property type="molecule type" value="Genomic_DNA"/>
</dbReference>
<accession>A0A0M3K944</accession>
<dbReference type="WBParaSite" id="ASIM_0001748601-mRNA-1">
    <property type="protein sequence ID" value="ASIM_0001748601-mRNA-1"/>
    <property type="gene ID" value="ASIM_0001748601"/>
</dbReference>
<evidence type="ECO:0000256" key="1">
    <source>
        <dbReference type="SAM" id="MobiDB-lite"/>
    </source>
</evidence>
<feature type="compositionally biased region" description="Gly residues" evidence="1">
    <location>
        <begin position="112"/>
        <end position="137"/>
    </location>
</feature>
<feature type="transmembrane region" description="Helical" evidence="2">
    <location>
        <begin position="152"/>
        <end position="177"/>
    </location>
</feature>
<reference evidence="4 5" key="2">
    <citation type="submission" date="2018-11" db="EMBL/GenBank/DDBJ databases">
        <authorList>
            <consortium name="Pathogen Informatics"/>
        </authorList>
    </citation>
    <scope>NUCLEOTIDE SEQUENCE [LARGE SCALE GENOMIC DNA]</scope>
</reference>
<dbReference type="AlphaFoldDB" id="A0A0M3K944"/>